<feature type="domain" description="C2H2-type" evidence="7">
    <location>
        <begin position="76"/>
        <end position="105"/>
    </location>
</feature>
<feature type="compositionally biased region" description="Acidic residues" evidence="6">
    <location>
        <begin position="140"/>
        <end position="152"/>
    </location>
</feature>
<keyword evidence="2" id="KW-0677">Repeat</keyword>
<dbReference type="EMBL" id="JAGMUU010000066">
    <property type="protein sequence ID" value="KAH7110020.1"/>
    <property type="molecule type" value="Genomic_DNA"/>
</dbReference>
<keyword evidence="1" id="KW-0479">Metal-binding</keyword>
<feature type="compositionally biased region" description="Polar residues" evidence="6">
    <location>
        <begin position="335"/>
        <end position="347"/>
    </location>
</feature>
<evidence type="ECO:0000259" key="7">
    <source>
        <dbReference type="PROSITE" id="PS50157"/>
    </source>
</evidence>
<evidence type="ECO:0000256" key="4">
    <source>
        <dbReference type="ARBA" id="ARBA00022833"/>
    </source>
</evidence>
<sequence length="428" mass="48181">MELLELVENEPTARPFQCDWQSCTKSFNRKSDLQRHYRIHTNERPYSCSTPGCGKSFIQRSALTVHIRTHTGEKPHECLHIGCGRRFSDSSSLARHRRLHTGKRPYKCSYNGCLKSFCRKTTMFKHQQRSHRLGLNPNDILDDYLSDSDSDESPSTPQTSAMTWSPQDMIPVNSMPQGSLHRASSFPEFGQQMHAYPLQQQEYVGRHAILSSVPPEFHAQAVAEQQAGMHMLHRPASTPRPAHYVADQSNPGIAKMSTNPIQHQYQLAQQQVDRSSLEMLYPPSGIATSIQSSPSTFSAASVQSPLMQDGFYPHQQQHPPSYTLQAASPVDSHHSMPSYTQSIHQAMNQAQQPVTSQAQQNQTPTTENYHQSAAQSQEEHWPQYQPPIELTTIGQLPAYGTGVYDLCGLKIEFDDPTMQLPSSRLESL</sequence>
<dbReference type="SUPFAM" id="SSF57667">
    <property type="entry name" value="beta-beta-alpha zinc fingers"/>
    <property type="match status" value="3"/>
</dbReference>
<feature type="region of interest" description="Disordered" evidence="6">
    <location>
        <begin position="309"/>
        <end position="381"/>
    </location>
</feature>
<evidence type="ECO:0000313" key="9">
    <source>
        <dbReference type="Proteomes" id="UP000717696"/>
    </source>
</evidence>
<feature type="domain" description="C2H2-type" evidence="7">
    <location>
        <begin position="106"/>
        <end position="131"/>
    </location>
</feature>
<dbReference type="Pfam" id="PF00096">
    <property type="entry name" value="zf-C2H2"/>
    <property type="match status" value="3"/>
</dbReference>
<organism evidence="8 9">
    <name type="scientific">Dactylonectria estremocensis</name>
    <dbReference type="NCBI Taxonomy" id="1079267"/>
    <lineage>
        <taxon>Eukaryota</taxon>
        <taxon>Fungi</taxon>
        <taxon>Dikarya</taxon>
        <taxon>Ascomycota</taxon>
        <taxon>Pezizomycotina</taxon>
        <taxon>Sordariomycetes</taxon>
        <taxon>Hypocreomycetidae</taxon>
        <taxon>Hypocreales</taxon>
        <taxon>Nectriaceae</taxon>
        <taxon>Dactylonectria</taxon>
    </lineage>
</organism>
<dbReference type="OrthoDB" id="3437960at2759"/>
<accession>A0A9P9CZL4</accession>
<keyword evidence="4" id="KW-0862">Zinc</keyword>
<evidence type="ECO:0000256" key="1">
    <source>
        <dbReference type="ARBA" id="ARBA00022723"/>
    </source>
</evidence>
<dbReference type="PROSITE" id="PS50157">
    <property type="entry name" value="ZINC_FINGER_C2H2_2"/>
    <property type="match status" value="4"/>
</dbReference>
<reference evidence="8" key="1">
    <citation type="journal article" date="2021" name="Nat. Commun.">
        <title>Genetic determinants of endophytism in the Arabidopsis root mycobiome.</title>
        <authorList>
            <person name="Mesny F."/>
            <person name="Miyauchi S."/>
            <person name="Thiergart T."/>
            <person name="Pickel B."/>
            <person name="Atanasova L."/>
            <person name="Karlsson M."/>
            <person name="Huettel B."/>
            <person name="Barry K.W."/>
            <person name="Haridas S."/>
            <person name="Chen C."/>
            <person name="Bauer D."/>
            <person name="Andreopoulos W."/>
            <person name="Pangilinan J."/>
            <person name="LaButti K."/>
            <person name="Riley R."/>
            <person name="Lipzen A."/>
            <person name="Clum A."/>
            <person name="Drula E."/>
            <person name="Henrissat B."/>
            <person name="Kohler A."/>
            <person name="Grigoriev I.V."/>
            <person name="Martin F.M."/>
            <person name="Hacquard S."/>
        </authorList>
    </citation>
    <scope>NUCLEOTIDE SEQUENCE</scope>
    <source>
        <strain evidence="8">MPI-CAGE-AT-0021</strain>
    </source>
</reference>
<feature type="domain" description="C2H2-type" evidence="7">
    <location>
        <begin position="16"/>
        <end position="45"/>
    </location>
</feature>
<feature type="domain" description="C2H2-type" evidence="7">
    <location>
        <begin position="46"/>
        <end position="75"/>
    </location>
</feature>
<feature type="region of interest" description="Disordered" evidence="6">
    <location>
        <begin position="135"/>
        <end position="167"/>
    </location>
</feature>
<evidence type="ECO:0000256" key="5">
    <source>
        <dbReference type="PROSITE-ProRule" id="PRU00042"/>
    </source>
</evidence>
<feature type="compositionally biased region" description="Low complexity" evidence="6">
    <location>
        <begin position="348"/>
        <end position="363"/>
    </location>
</feature>
<dbReference type="InterPro" id="IPR036236">
    <property type="entry name" value="Znf_C2H2_sf"/>
</dbReference>
<evidence type="ECO:0000256" key="3">
    <source>
        <dbReference type="ARBA" id="ARBA00022771"/>
    </source>
</evidence>
<gene>
    <name evidence="8" type="ORF">B0J13DRAFT_662300</name>
</gene>
<dbReference type="Gene3D" id="3.30.160.60">
    <property type="entry name" value="Classic Zinc Finger"/>
    <property type="match status" value="4"/>
</dbReference>
<dbReference type="PROSITE" id="PS00028">
    <property type="entry name" value="ZINC_FINGER_C2H2_1"/>
    <property type="match status" value="4"/>
</dbReference>
<dbReference type="FunFam" id="3.30.160.60:FF:000016">
    <property type="entry name" value="zinc finger protein 37 homolog"/>
    <property type="match status" value="1"/>
</dbReference>
<dbReference type="GO" id="GO:0008270">
    <property type="term" value="F:zinc ion binding"/>
    <property type="evidence" value="ECO:0007669"/>
    <property type="project" value="UniProtKB-KW"/>
</dbReference>
<dbReference type="PANTHER" id="PTHR23235">
    <property type="entry name" value="KRUEPPEL-LIKE TRANSCRIPTION FACTOR"/>
    <property type="match status" value="1"/>
</dbReference>
<comment type="caution">
    <text evidence="8">The sequence shown here is derived from an EMBL/GenBank/DDBJ whole genome shotgun (WGS) entry which is preliminary data.</text>
</comment>
<evidence type="ECO:0000256" key="6">
    <source>
        <dbReference type="SAM" id="MobiDB-lite"/>
    </source>
</evidence>
<proteinExistence type="predicted"/>
<protein>
    <recommendedName>
        <fullName evidence="7">C2H2-type domain-containing protein</fullName>
    </recommendedName>
</protein>
<dbReference type="InterPro" id="IPR013087">
    <property type="entry name" value="Znf_C2H2_type"/>
</dbReference>
<keyword evidence="3 5" id="KW-0863">Zinc-finger</keyword>
<dbReference type="PANTHER" id="PTHR23235:SF120">
    <property type="entry name" value="KRUPPEL-LIKE FACTOR 15"/>
    <property type="match status" value="1"/>
</dbReference>
<dbReference type="Proteomes" id="UP000717696">
    <property type="component" value="Unassembled WGS sequence"/>
</dbReference>
<evidence type="ECO:0000256" key="2">
    <source>
        <dbReference type="ARBA" id="ARBA00022737"/>
    </source>
</evidence>
<name>A0A9P9CZL4_9HYPO</name>
<dbReference type="SMART" id="SM00355">
    <property type="entry name" value="ZnF_C2H2"/>
    <property type="match status" value="4"/>
</dbReference>
<feature type="compositionally biased region" description="Polar residues" evidence="6">
    <location>
        <begin position="364"/>
        <end position="376"/>
    </location>
</feature>
<dbReference type="GO" id="GO:0000978">
    <property type="term" value="F:RNA polymerase II cis-regulatory region sequence-specific DNA binding"/>
    <property type="evidence" value="ECO:0007669"/>
    <property type="project" value="TreeGrafter"/>
</dbReference>
<evidence type="ECO:0000313" key="8">
    <source>
        <dbReference type="EMBL" id="KAH7110020.1"/>
    </source>
</evidence>
<feature type="compositionally biased region" description="Polar residues" evidence="6">
    <location>
        <begin position="314"/>
        <end position="326"/>
    </location>
</feature>
<keyword evidence="9" id="KW-1185">Reference proteome</keyword>
<dbReference type="FunFam" id="3.30.160.60:FF:000125">
    <property type="entry name" value="Putative zinc finger protein 143"/>
    <property type="match status" value="2"/>
</dbReference>
<dbReference type="AlphaFoldDB" id="A0A9P9CZL4"/>
<dbReference type="GO" id="GO:0000981">
    <property type="term" value="F:DNA-binding transcription factor activity, RNA polymerase II-specific"/>
    <property type="evidence" value="ECO:0007669"/>
    <property type="project" value="UniProtKB-ARBA"/>
</dbReference>